<dbReference type="RefSeq" id="WP_214476367.1">
    <property type="nucleotide sequence ID" value="NZ_CP071709.1"/>
</dbReference>
<feature type="transmembrane region" description="Helical" evidence="6">
    <location>
        <begin position="375"/>
        <end position="392"/>
    </location>
</feature>
<keyword evidence="4 6" id="KW-1133">Transmembrane helix</keyword>
<dbReference type="InterPro" id="IPR050833">
    <property type="entry name" value="Poly_Biosynth_Transport"/>
</dbReference>
<evidence type="ECO:0000256" key="3">
    <source>
        <dbReference type="ARBA" id="ARBA00022692"/>
    </source>
</evidence>
<feature type="transmembrane region" description="Helical" evidence="6">
    <location>
        <begin position="125"/>
        <end position="146"/>
    </location>
</feature>
<accession>A0ABX8FA98</accession>
<feature type="transmembrane region" description="Helical" evidence="6">
    <location>
        <begin position="12"/>
        <end position="34"/>
    </location>
</feature>
<feature type="transmembrane region" description="Helical" evidence="6">
    <location>
        <begin position="461"/>
        <end position="482"/>
    </location>
</feature>
<comment type="subcellular location">
    <subcellularLocation>
        <location evidence="1">Cell membrane</location>
        <topology evidence="1">Multi-pass membrane protein</topology>
    </subcellularLocation>
</comment>
<keyword evidence="8" id="KW-1185">Reference proteome</keyword>
<feature type="transmembrane region" description="Helical" evidence="6">
    <location>
        <begin position="40"/>
        <end position="63"/>
    </location>
</feature>
<evidence type="ECO:0000313" key="7">
    <source>
        <dbReference type="EMBL" id="QVY61289.1"/>
    </source>
</evidence>
<dbReference type="PANTHER" id="PTHR30250:SF26">
    <property type="entry name" value="PSMA PROTEIN"/>
    <property type="match status" value="1"/>
</dbReference>
<feature type="transmembrane region" description="Helical" evidence="6">
    <location>
        <begin position="158"/>
        <end position="176"/>
    </location>
</feature>
<feature type="transmembrane region" description="Helical" evidence="6">
    <location>
        <begin position="224"/>
        <end position="241"/>
    </location>
</feature>
<name>A0ABX8FA98_9BACI</name>
<feature type="transmembrane region" description="Helical" evidence="6">
    <location>
        <begin position="431"/>
        <end position="455"/>
    </location>
</feature>
<feature type="transmembrane region" description="Helical" evidence="6">
    <location>
        <begin position="398"/>
        <end position="419"/>
    </location>
</feature>
<feature type="transmembrane region" description="Helical" evidence="6">
    <location>
        <begin position="84"/>
        <end position="105"/>
    </location>
</feature>
<evidence type="ECO:0000313" key="8">
    <source>
        <dbReference type="Proteomes" id="UP000679247"/>
    </source>
</evidence>
<keyword evidence="5 6" id="KW-0472">Membrane</keyword>
<dbReference type="PANTHER" id="PTHR30250">
    <property type="entry name" value="PST FAMILY PREDICTED COLANIC ACID TRANSPORTER"/>
    <property type="match status" value="1"/>
</dbReference>
<keyword evidence="2" id="KW-1003">Cell membrane</keyword>
<reference evidence="7 8" key="1">
    <citation type="submission" date="2021-03" db="EMBL/GenBank/DDBJ databases">
        <title>The first data on the complete genome of the tetrodotoxin-producing bacterium.</title>
        <authorList>
            <person name="Melnikova D.I."/>
            <person name="Nijland R."/>
            <person name="Magarlamov T.Y."/>
        </authorList>
    </citation>
    <scope>NUCLEOTIDE SEQUENCE [LARGE SCALE GENOMIC DNA]</scope>
    <source>
        <strain evidence="7 8">1839</strain>
    </source>
</reference>
<feature type="transmembrane region" description="Helical" evidence="6">
    <location>
        <begin position="182"/>
        <end position="204"/>
    </location>
</feature>
<evidence type="ECO:0000256" key="5">
    <source>
        <dbReference type="ARBA" id="ARBA00023136"/>
    </source>
</evidence>
<sequence length="512" mass="57494">MSQMKSGAILSYLSIFITILIALLYTPIMIRLLGQSEYGLYAMVGSIAAYLSVMDMGLGNAVIRYNARNRAIGDKESESRLNGMFIVLYSVIGILTLFIGVILYNSIYNLFGASLTVLELEKAKIMVIILIINFAVSFPLSVFGSIMQAYERFAIVKGLGIFRSLISPLIILPFLFMGYGSVTMVVITTIVNISCLLFNVYYCFEKLKIRFYFGKIDYQLLKEILGYSFFIFLGVIVDQINWNTGQIILGVVSGTVAVAVYAIAMQFIRLYMQFSTSISGVFLPRVTMMVANNASNLELTNMMIKFGRLQYIIMSYILSGFILYGYPFISIWAGQDYSQAYYMTLLIMIPFTIDLIQNICLSILQAKNFQRFRSLVLIMIAILNVTISIPLAQNYGGVGVALGTGVSYFLGAGIIMNIYYQRKLGLNIPLFWKHIIFMSIPVLLSLLTGFGINHLIAQNSIGFLVLKIVLFSVIFGRLMWLIGCNNYERGLFISINKRMAKIIRGSFKSRSL</sequence>
<feature type="transmembrane region" description="Helical" evidence="6">
    <location>
        <begin position="247"/>
        <end position="268"/>
    </location>
</feature>
<protein>
    <submittedName>
        <fullName evidence="7">Oligosaccharide flippase family protein</fullName>
    </submittedName>
</protein>
<evidence type="ECO:0000256" key="2">
    <source>
        <dbReference type="ARBA" id="ARBA00022475"/>
    </source>
</evidence>
<dbReference type="Proteomes" id="UP000679247">
    <property type="component" value="Chromosome"/>
</dbReference>
<keyword evidence="3 6" id="KW-0812">Transmembrane</keyword>
<feature type="transmembrane region" description="Helical" evidence="6">
    <location>
        <begin position="311"/>
        <end position="334"/>
    </location>
</feature>
<gene>
    <name evidence="7" type="ORF">J1899_20445</name>
</gene>
<organism evidence="7 8">
    <name type="scientific">Cytobacillus gottheilii</name>
    <dbReference type="NCBI Taxonomy" id="859144"/>
    <lineage>
        <taxon>Bacteria</taxon>
        <taxon>Bacillati</taxon>
        <taxon>Bacillota</taxon>
        <taxon>Bacilli</taxon>
        <taxon>Bacillales</taxon>
        <taxon>Bacillaceae</taxon>
        <taxon>Cytobacillus</taxon>
    </lineage>
</organism>
<evidence type="ECO:0000256" key="1">
    <source>
        <dbReference type="ARBA" id="ARBA00004651"/>
    </source>
</evidence>
<dbReference type="Pfam" id="PF01943">
    <property type="entry name" value="Polysacc_synt"/>
    <property type="match status" value="1"/>
</dbReference>
<dbReference type="EMBL" id="CP071709">
    <property type="protein sequence ID" value="QVY61289.1"/>
    <property type="molecule type" value="Genomic_DNA"/>
</dbReference>
<feature type="transmembrane region" description="Helical" evidence="6">
    <location>
        <begin position="340"/>
        <end position="363"/>
    </location>
</feature>
<dbReference type="InterPro" id="IPR002797">
    <property type="entry name" value="Polysacc_synth"/>
</dbReference>
<evidence type="ECO:0000256" key="4">
    <source>
        <dbReference type="ARBA" id="ARBA00022989"/>
    </source>
</evidence>
<proteinExistence type="predicted"/>
<evidence type="ECO:0000256" key="6">
    <source>
        <dbReference type="SAM" id="Phobius"/>
    </source>
</evidence>